<name>A0ACC2EAK0_DIPCM</name>
<evidence type="ECO:0000313" key="2">
    <source>
        <dbReference type="Proteomes" id="UP001162992"/>
    </source>
</evidence>
<protein>
    <submittedName>
        <fullName evidence="1">Uncharacterized protein</fullName>
    </submittedName>
</protein>
<evidence type="ECO:0000313" key="1">
    <source>
        <dbReference type="EMBL" id="KAJ7563390.1"/>
    </source>
</evidence>
<sequence length="908" mass="98164">MATLTPGVLVKLLQNMNTDVKVAGEHRSVLLQVISIVPALAGADLWPNHGFYIKVSDSSHATYVSLAEEHDELILSDKLQLGQFIHVDRLEYGSPVPLLKGVRPLPGRHQCVGTPEDLVATVVPSGKNAFAVHPAPNASLEATEKNLSRSSSKRFDASAVDNLTVKSSERSSTGSDSIPTNNRHNDRAVVNGSNVLTRVSDRSNQGSMQAFATKLNERLSQNHLEKSRAKPGDAAAGNKKNEEVTPSSAIRQKARGVKSRGLPECSTSHVASRPSLTSRKSSLAPGSTLTEKLQSEKRISTERAPARRGVIRCPEERKVPYKEFPIRSSQSSKQDSLNARKVSRFGRPINELFIAEGNKKKSSVLTNASGLKVRELVSASSKSLRRSWEGLFGVKEAYESAAGKQRKGDCKYALRNIGLQVPAPRRLSDSHVMPRKAQEKTNMLPKTGAAKIAEKAPGITLVKTVDSQSDRTLPTLNQAIINSKRWTDGSIPWDSLPASLAAMGKEAMQRRDAASAAAIEALQEASAAEGVIRSLSMFAELCSSSKPDLPQSTVEQFLNLHPVLLRALDVADAMSSTRNSDIQPTDSPEMSPDKEADIPELMADLLGKYRDLAEEKAKNATIWVTAALSTDLASFSLLSRLDVQFATRNGIKKDSPKGIVRHNQPVLVLDTSATLLTSCLPKDRKSTPSSKAMSTQASQQLSLNKVLGRPALSSVTQTGSERRRPNGSEVLATPTVKSTLPFSRRSVSIKSSSAKASFKGSSQDSPVKACVPIEWVKGGGLKDTAVLAKQLHADSQSWFLKFMEEALDSGFQGPTTTEAVKDGMQSKTLSQLDNDQLAVMLSQLKRVNDWLDQVGPGKGDSVESPFSETLAKLKRKIYEFLLQHVESAASALGNKSVVVFVQDTKPGK</sequence>
<gene>
    <name evidence="1" type="ORF">O6H91_03G108400</name>
</gene>
<reference evidence="2" key="1">
    <citation type="journal article" date="2024" name="Proc. Natl. Acad. Sci. U.S.A.">
        <title>Extraordinary preservation of gene collinearity over three hundred million years revealed in homosporous lycophytes.</title>
        <authorList>
            <person name="Li C."/>
            <person name="Wickell D."/>
            <person name="Kuo L.Y."/>
            <person name="Chen X."/>
            <person name="Nie B."/>
            <person name="Liao X."/>
            <person name="Peng D."/>
            <person name="Ji J."/>
            <person name="Jenkins J."/>
            <person name="Williams M."/>
            <person name="Shu S."/>
            <person name="Plott C."/>
            <person name="Barry K."/>
            <person name="Rajasekar S."/>
            <person name="Grimwood J."/>
            <person name="Han X."/>
            <person name="Sun S."/>
            <person name="Hou Z."/>
            <person name="He W."/>
            <person name="Dai G."/>
            <person name="Sun C."/>
            <person name="Schmutz J."/>
            <person name="Leebens-Mack J.H."/>
            <person name="Li F.W."/>
            <person name="Wang L."/>
        </authorList>
    </citation>
    <scope>NUCLEOTIDE SEQUENCE [LARGE SCALE GENOMIC DNA]</scope>
    <source>
        <strain evidence="2">cv. PW_Plant_1</strain>
    </source>
</reference>
<proteinExistence type="predicted"/>
<keyword evidence="2" id="KW-1185">Reference proteome</keyword>
<organism evidence="1 2">
    <name type="scientific">Diphasiastrum complanatum</name>
    <name type="common">Issler's clubmoss</name>
    <name type="synonym">Lycopodium complanatum</name>
    <dbReference type="NCBI Taxonomy" id="34168"/>
    <lineage>
        <taxon>Eukaryota</taxon>
        <taxon>Viridiplantae</taxon>
        <taxon>Streptophyta</taxon>
        <taxon>Embryophyta</taxon>
        <taxon>Tracheophyta</taxon>
        <taxon>Lycopodiopsida</taxon>
        <taxon>Lycopodiales</taxon>
        <taxon>Lycopodiaceae</taxon>
        <taxon>Lycopodioideae</taxon>
        <taxon>Diphasiastrum</taxon>
    </lineage>
</organism>
<dbReference type="EMBL" id="CM055094">
    <property type="protein sequence ID" value="KAJ7563390.1"/>
    <property type="molecule type" value="Genomic_DNA"/>
</dbReference>
<comment type="caution">
    <text evidence="1">The sequence shown here is derived from an EMBL/GenBank/DDBJ whole genome shotgun (WGS) entry which is preliminary data.</text>
</comment>
<dbReference type="Proteomes" id="UP001162992">
    <property type="component" value="Chromosome 3"/>
</dbReference>
<accession>A0ACC2EAK0</accession>